<accession>A0A0C4Y4Q1</accession>
<organism evidence="1">
    <name type="scientific">Acinetobacter baumannii</name>
    <dbReference type="NCBI Taxonomy" id="470"/>
    <lineage>
        <taxon>Bacteria</taxon>
        <taxon>Pseudomonadati</taxon>
        <taxon>Pseudomonadota</taxon>
        <taxon>Gammaproteobacteria</taxon>
        <taxon>Moraxellales</taxon>
        <taxon>Moraxellaceae</taxon>
        <taxon>Acinetobacter</taxon>
        <taxon>Acinetobacter calcoaceticus/baumannii complex</taxon>
    </lineage>
</organism>
<dbReference type="PATRIC" id="fig|470.1342.peg.3918"/>
<dbReference type="RefSeq" id="WP_000790397.1">
    <property type="nucleotide sequence ID" value="NZ_CP018144.1"/>
</dbReference>
<dbReference type="EMBL" id="KM922672">
    <property type="protein sequence ID" value="AJF79925.1"/>
    <property type="molecule type" value="Genomic_DNA"/>
</dbReference>
<reference evidence="1" key="1">
    <citation type="submission" date="2014-10" db="EMBL/GenBank/DDBJ databases">
        <authorList>
            <person name="Liu L."/>
            <person name="Ji S."/>
            <person name="Ruan Z."/>
            <person name="Fu Y."/>
            <person name="Fu Y."/>
            <person name="Wang Y."/>
            <person name="Yu Y."/>
        </authorList>
    </citation>
    <scope>NUCLEOTIDE SEQUENCE</scope>
    <source>
        <strain evidence="1">A221</strain>
        <plasmid evidence="1">pAZJ221</plasmid>
    </source>
</reference>
<reference evidence="1" key="2">
    <citation type="journal article" date="2015" name="Antimicrob. Agents Chemother.">
        <title>Dissemination of blaOXA-23 in Acinetobacter spp. in China: Main Roles of Conjugative Plasmid pAZJ221 and Transposon Tn2009.</title>
        <authorList>
            <person name="Liu L.L."/>
            <person name="Ji S.J."/>
            <person name="Ruan Z."/>
            <person name="Fu Y."/>
            <person name="Fu Y.Q."/>
            <person name="Wang Y.F."/>
            <person name="Yu Y.S."/>
        </authorList>
    </citation>
    <scope>NUCLEOTIDE SEQUENCE</scope>
    <source>
        <strain evidence="1">A221</strain>
        <plasmid evidence="1">pAZJ221</plasmid>
    </source>
</reference>
<geneLocation type="plasmid" evidence="1">
    <name>pAZJ221</name>
</geneLocation>
<name>A0A0C4Y4Q1_ACIBA</name>
<dbReference type="AlphaFoldDB" id="A0A0C4Y4Q1"/>
<gene>
    <name evidence="1" type="ORF">NG19_0089</name>
</gene>
<keyword evidence="1" id="KW-0614">Plasmid</keyword>
<protein>
    <submittedName>
        <fullName evidence="1">Uncharacterized protein</fullName>
    </submittedName>
</protein>
<proteinExistence type="predicted"/>
<evidence type="ECO:0000313" key="1">
    <source>
        <dbReference type="EMBL" id="AJF79925.1"/>
    </source>
</evidence>
<sequence length="350" mass="41346">MKNITDSIIQKLGLITFEELEKGDLEIFTNFDTCKVIIKEIKKNWSEEKVFKILFDALNGDFIYCNSQQELQAFIKYFKTTNKQSNKAEQHFFVQPTKPYMVDPKKRYFIANLAVPNLQIENLKDVDNLTSREVEFINKVKDGFANPDIDKSFLNFLEDYKKIVAAEYQRKTNQNKKAMDEIEWFIGNGFFIPEQILKYEDKNKILDIIVYCNIAALNWLLIPSNLSKYENIHQNDLLALTKYLYLMQTILAETEITKLRSGDVEEYCFRKKGYYFLDELSSEEIDHYCEGEDYEVWIVKSKDNEIEPETAEKAYDAYGNSYAYDLKELKDTLQKFISLNEVQFLLYKKI</sequence>